<name>M5G5A6_DACPD</name>
<organism evidence="1 2">
    <name type="scientific">Dacryopinax primogenitus (strain DJM 731)</name>
    <name type="common">Brown rot fungus</name>
    <dbReference type="NCBI Taxonomy" id="1858805"/>
    <lineage>
        <taxon>Eukaryota</taxon>
        <taxon>Fungi</taxon>
        <taxon>Dikarya</taxon>
        <taxon>Basidiomycota</taxon>
        <taxon>Agaricomycotina</taxon>
        <taxon>Dacrymycetes</taxon>
        <taxon>Dacrymycetales</taxon>
        <taxon>Dacrymycetaceae</taxon>
        <taxon>Dacryopinax</taxon>
    </lineage>
</organism>
<protein>
    <submittedName>
        <fullName evidence="1">Uncharacterized protein</fullName>
    </submittedName>
</protein>
<reference evidence="1 2" key="1">
    <citation type="journal article" date="2012" name="Science">
        <title>The Paleozoic origin of enzymatic lignin decomposition reconstructed from 31 fungal genomes.</title>
        <authorList>
            <person name="Floudas D."/>
            <person name="Binder M."/>
            <person name="Riley R."/>
            <person name="Barry K."/>
            <person name="Blanchette R.A."/>
            <person name="Henrissat B."/>
            <person name="Martinez A.T."/>
            <person name="Otillar R."/>
            <person name="Spatafora J.W."/>
            <person name="Yadav J.S."/>
            <person name="Aerts A."/>
            <person name="Benoit I."/>
            <person name="Boyd A."/>
            <person name="Carlson A."/>
            <person name="Copeland A."/>
            <person name="Coutinho P.M."/>
            <person name="de Vries R.P."/>
            <person name="Ferreira P."/>
            <person name="Findley K."/>
            <person name="Foster B."/>
            <person name="Gaskell J."/>
            <person name="Glotzer D."/>
            <person name="Gorecki P."/>
            <person name="Heitman J."/>
            <person name="Hesse C."/>
            <person name="Hori C."/>
            <person name="Igarashi K."/>
            <person name="Jurgens J.A."/>
            <person name="Kallen N."/>
            <person name="Kersten P."/>
            <person name="Kohler A."/>
            <person name="Kuees U."/>
            <person name="Kumar T.K.A."/>
            <person name="Kuo A."/>
            <person name="LaButti K."/>
            <person name="Larrondo L.F."/>
            <person name="Lindquist E."/>
            <person name="Ling A."/>
            <person name="Lombard V."/>
            <person name="Lucas S."/>
            <person name="Lundell T."/>
            <person name="Martin R."/>
            <person name="McLaughlin D.J."/>
            <person name="Morgenstern I."/>
            <person name="Morin E."/>
            <person name="Murat C."/>
            <person name="Nagy L.G."/>
            <person name="Nolan M."/>
            <person name="Ohm R.A."/>
            <person name="Patyshakuliyeva A."/>
            <person name="Rokas A."/>
            <person name="Ruiz-Duenas F.J."/>
            <person name="Sabat G."/>
            <person name="Salamov A."/>
            <person name="Samejima M."/>
            <person name="Schmutz J."/>
            <person name="Slot J.C."/>
            <person name="St John F."/>
            <person name="Stenlid J."/>
            <person name="Sun H."/>
            <person name="Sun S."/>
            <person name="Syed K."/>
            <person name="Tsang A."/>
            <person name="Wiebenga A."/>
            <person name="Young D."/>
            <person name="Pisabarro A."/>
            <person name="Eastwood D.C."/>
            <person name="Martin F."/>
            <person name="Cullen D."/>
            <person name="Grigoriev I.V."/>
            <person name="Hibbett D.S."/>
        </authorList>
    </citation>
    <scope>NUCLEOTIDE SEQUENCE [LARGE SCALE GENOMIC DNA]</scope>
    <source>
        <strain evidence="1 2">DJM-731 SS1</strain>
    </source>
</reference>
<dbReference type="GeneID" id="63688584"/>
<sequence length="90" mass="10744">MEEIQVFCMNYENPAVFTMIRHRIVNFTAELTASRSGRVSQRYRSDLAELRNLHAQGYCGLHHRLHQRRKMVFVQRCQMLNNVQHRIPTC</sequence>
<evidence type="ECO:0000313" key="1">
    <source>
        <dbReference type="EMBL" id="EJT98937.1"/>
    </source>
</evidence>
<dbReference type="AlphaFoldDB" id="M5G5A6"/>
<proteinExistence type="predicted"/>
<dbReference type="EMBL" id="JH795871">
    <property type="protein sequence ID" value="EJT98937.1"/>
    <property type="molecule type" value="Genomic_DNA"/>
</dbReference>
<dbReference type="HOGENOM" id="CLU_2440810_0_0_1"/>
<evidence type="ECO:0000313" key="2">
    <source>
        <dbReference type="Proteomes" id="UP000030653"/>
    </source>
</evidence>
<dbReference type="RefSeq" id="XP_040625835.1">
    <property type="nucleotide sequence ID" value="XM_040773522.1"/>
</dbReference>
<gene>
    <name evidence="1" type="ORF">DACRYDRAFT_24049</name>
</gene>
<keyword evidence="2" id="KW-1185">Reference proteome</keyword>
<accession>M5G5A6</accession>
<dbReference type="Proteomes" id="UP000030653">
    <property type="component" value="Unassembled WGS sequence"/>
</dbReference>